<dbReference type="GeneID" id="42048946"/>
<evidence type="ECO:0000313" key="3">
    <source>
        <dbReference type="Proteomes" id="UP000183971"/>
    </source>
</evidence>
<accession>A0A1L7W7Q5</accession>
<sequence length="710" mass="80313">MEPNSSETIRELHGDLQRKWKAHGPKVDTAWRSFNKAQRAKCMKAGAVDGQVLKHSRDASLGNVCKFIPEWNLKDITDPNSALFLDILKHRATKSLSEQYRSGHNGTAGDLDLIDEMARTRNLRHVNEFKNCFTLFDESEYGFSFRVPAGQNVKEALSGMESAIQQRYIIPQSLGELILQRQLYLLQALNIMIEDILDQGSETRDRSQLAKNSKPPTAPLSDSIGKQASVKLNLKELSAIASDQKSSLEEYLSLLRTEPTVLCAGVNVQFFTRPELVPDEKGRSLPVHTDKYVGPAVFETVHNAIQGIAIWESITSLLDLLEKPSSDKLYKSTILQELSNLCHFEYARTQALYKRRVSTGSGSKWFKRLSNVYDKVGNAKVSMKGKPEELTRSDPQLHYLLRLCQPETTVTKAVEWMQKLSDLYRAHPLERERLQDRESRTLYDMAAIIAFVQDLSAVYSLPSSSRKKCTVLVAGLQDVDAELDQIKKEVDLRDYAAPIDNLLEPGVSDRALEALDQFVIDKTGTQMGSLYQDELDKAFRNIEEQYQQAKDKSSKDSKADFVPIDTTPVDAKERIETRRQKEKTRPEHSSVYAITPTTDSAEHKEATKPVQRVKVSSSTAEVFATLFNKTRSRGSVNWSSFEAAMSELGFSVLPRFGSVYMFRPSENMDIKRPVSIHRPHQSQIEGHLILILARRLNRAYGWSEDSFVTE</sequence>
<comment type="caution">
    <text evidence="2">The sequence shown here is derived from an EMBL/GenBank/DDBJ whole genome shotgun (WGS) entry which is preliminary data.</text>
</comment>
<dbReference type="RefSeq" id="XP_031089141.1">
    <property type="nucleotide sequence ID" value="XM_031223820.1"/>
</dbReference>
<dbReference type="PANTHER" id="PTHR40788:SF1">
    <property type="entry name" value="IPA PROTEIN"/>
    <property type="match status" value="1"/>
</dbReference>
<gene>
    <name evidence="2" type="ORF">FPRO_04061</name>
</gene>
<proteinExistence type="predicted"/>
<keyword evidence="3" id="KW-1185">Reference proteome</keyword>
<evidence type="ECO:0000313" key="2">
    <source>
        <dbReference type="EMBL" id="CZR48615.1"/>
    </source>
</evidence>
<feature type="region of interest" description="Disordered" evidence="1">
    <location>
        <begin position="204"/>
        <end position="223"/>
    </location>
</feature>
<feature type="compositionally biased region" description="Basic and acidic residues" evidence="1">
    <location>
        <begin position="546"/>
        <end position="559"/>
    </location>
</feature>
<reference evidence="3" key="1">
    <citation type="journal article" date="2016" name="Genome Biol. Evol.">
        <title>Comparative 'omics' of the Fusarium fujikuroi species complex highlights differences in genetic potential and metabolite synthesis.</title>
        <authorList>
            <person name="Niehaus E.-M."/>
            <person name="Muensterkoetter M."/>
            <person name="Proctor R.H."/>
            <person name="Brown D.W."/>
            <person name="Sharon A."/>
            <person name="Idan Y."/>
            <person name="Oren-Young L."/>
            <person name="Sieber C.M."/>
            <person name="Novak O."/>
            <person name="Pencik A."/>
            <person name="Tarkowska D."/>
            <person name="Hromadova K."/>
            <person name="Freeman S."/>
            <person name="Maymon M."/>
            <person name="Elazar M."/>
            <person name="Youssef S.A."/>
            <person name="El-Shabrawy E.S.M."/>
            <person name="Shalaby A.B.A."/>
            <person name="Houterman P."/>
            <person name="Brock N.L."/>
            <person name="Burkhardt I."/>
            <person name="Tsavkelova E.A."/>
            <person name="Dickschat J.S."/>
            <person name="Galuszka P."/>
            <person name="Gueldener U."/>
            <person name="Tudzynski B."/>
        </authorList>
    </citation>
    <scope>NUCLEOTIDE SEQUENCE [LARGE SCALE GENOMIC DNA]</scope>
    <source>
        <strain evidence="3">ET1</strain>
    </source>
</reference>
<evidence type="ECO:0008006" key="4">
    <source>
        <dbReference type="Google" id="ProtNLM"/>
    </source>
</evidence>
<organism evidence="2 3">
    <name type="scientific">Fusarium proliferatum (strain ET1)</name>
    <name type="common">Orchid endophyte fungus</name>
    <dbReference type="NCBI Taxonomy" id="1227346"/>
    <lineage>
        <taxon>Eukaryota</taxon>
        <taxon>Fungi</taxon>
        <taxon>Dikarya</taxon>
        <taxon>Ascomycota</taxon>
        <taxon>Pezizomycotina</taxon>
        <taxon>Sordariomycetes</taxon>
        <taxon>Hypocreomycetidae</taxon>
        <taxon>Hypocreales</taxon>
        <taxon>Nectriaceae</taxon>
        <taxon>Fusarium</taxon>
        <taxon>Fusarium fujikuroi species complex</taxon>
    </lineage>
</organism>
<dbReference type="PANTHER" id="PTHR40788">
    <property type="entry name" value="CLR5 DOMAIN-CONTAINING PROTEIN-RELATED"/>
    <property type="match status" value="1"/>
</dbReference>
<dbReference type="Proteomes" id="UP000183971">
    <property type="component" value="Unassembled WGS sequence"/>
</dbReference>
<dbReference type="AlphaFoldDB" id="A0A1L7W7Q5"/>
<evidence type="ECO:0000256" key="1">
    <source>
        <dbReference type="SAM" id="MobiDB-lite"/>
    </source>
</evidence>
<dbReference type="EMBL" id="FJOF01000014">
    <property type="protein sequence ID" value="CZR48615.1"/>
    <property type="molecule type" value="Genomic_DNA"/>
</dbReference>
<dbReference type="VEuPathDB" id="FungiDB:FPRO_04061"/>
<feature type="region of interest" description="Disordered" evidence="1">
    <location>
        <begin position="546"/>
        <end position="568"/>
    </location>
</feature>
<protein>
    <recommendedName>
        <fullName evidence="4">Ipa protein</fullName>
    </recommendedName>
</protein>
<name>A0A1L7W7Q5_FUSPR</name>